<dbReference type="GO" id="GO:0015074">
    <property type="term" value="P:DNA integration"/>
    <property type="evidence" value="ECO:0007669"/>
    <property type="project" value="InterPro"/>
</dbReference>
<organism evidence="3 4">
    <name type="scientific">Desulfobacter postgatei 2ac9</name>
    <dbReference type="NCBI Taxonomy" id="879212"/>
    <lineage>
        <taxon>Bacteria</taxon>
        <taxon>Pseudomonadati</taxon>
        <taxon>Thermodesulfobacteriota</taxon>
        <taxon>Desulfobacteria</taxon>
        <taxon>Desulfobacterales</taxon>
        <taxon>Desulfobacteraceae</taxon>
        <taxon>Desulfobacter</taxon>
    </lineage>
</organism>
<sequence length="670" mass="76334">MSNTQAPIWRRWGQFRFSVIGELLSSPPAKGQLQQEIQRLSQKIYQHPIDENRKFTLGASTIERWYYKAKVVDDPVVVLGRKLRSDAGIRWAMPEALLDASGNWLQPMVLAILDDHSRICCHLQFYLAETAQCLVHGLIQAFMKRGLPRSLMTDNGSAMLAEETTQGLARLGIDHKTTLPYSPYQNGKQEVFWGQLEGRLLELVRKHKDLKLSFLNQAAQAWVEQDYHRRFNREINSTPLDRLLNGKSVARNIPESEVLRLAFTRRVTRKPRRSDATVAVGGIRYELPSRFSHMESVVLRFAGWDRSQLTLVDPKTDAPLAQLLPQDKTANASGKRRVISPEISQTDPVDTFDAGSVTGLSSFCIGSGRKQPVDDRRIDTDPGRPCRQQSADSQPDGCRASKCCRSERIAKNRRSFIFSIILTQPIQTKTKLKFLSDNHPKNKIWKICNYFNHHFSLAVLDESTGKWPVAPSPKNIPYLKAENAGGRHILLKPNSAIQPYYFLADDLNSDLLTRHHQFKPGVFKPGRMVIETSPGNYQVWIHSSRPLDLAEKRYWLEKLHSDPGADPKNRWGRCPGFRNRKAKHKTLSGQYPLAKLVWVDWKNQANIPEIQLPSCSQKAFSHQPQGGVCHKNNINRSLYNKGNESATDLAYALALYRRGFTRTEIYNRII</sequence>
<evidence type="ECO:0000259" key="2">
    <source>
        <dbReference type="PROSITE" id="PS50994"/>
    </source>
</evidence>
<dbReference type="EMBL" id="CM001488">
    <property type="protein sequence ID" value="EIM64798.1"/>
    <property type="molecule type" value="Genomic_DNA"/>
</dbReference>
<dbReference type="SUPFAM" id="SSF53098">
    <property type="entry name" value="Ribonuclease H-like"/>
    <property type="match status" value="1"/>
</dbReference>
<name>I5B5N5_9BACT</name>
<dbReference type="PROSITE" id="PS50994">
    <property type="entry name" value="INTEGRASE"/>
    <property type="match status" value="1"/>
</dbReference>
<dbReference type="eggNOG" id="COG2801">
    <property type="taxonomic scope" value="Bacteria"/>
</dbReference>
<dbReference type="PANTHER" id="PTHR35004">
    <property type="entry name" value="TRANSPOSASE RV3428C-RELATED"/>
    <property type="match status" value="1"/>
</dbReference>
<accession>I5B5N5</accession>
<dbReference type="PANTHER" id="PTHR35004:SF6">
    <property type="entry name" value="TRANSPOSASE"/>
    <property type="match status" value="1"/>
</dbReference>
<evidence type="ECO:0000256" key="1">
    <source>
        <dbReference type="SAM" id="MobiDB-lite"/>
    </source>
</evidence>
<feature type="region of interest" description="Disordered" evidence="1">
    <location>
        <begin position="368"/>
        <end position="398"/>
    </location>
</feature>
<feature type="compositionally biased region" description="Basic and acidic residues" evidence="1">
    <location>
        <begin position="371"/>
        <end position="384"/>
    </location>
</feature>
<dbReference type="OrthoDB" id="5522631at2"/>
<proteinExistence type="predicted"/>
<dbReference type="GO" id="GO:0003676">
    <property type="term" value="F:nucleic acid binding"/>
    <property type="evidence" value="ECO:0007669"/>
    <property type="project" value="InterPro"/>
</dbReference>
<dbReference type="Gene3D" id="3.30.420.10">
    <property type="entry name" value="Ribonuclease H-like superfamily/Ribonuclease H"/>
    <property type="match status" value="1"/>
</dbReference>
<reference evidence="3 4" key="1">
    <citation type="submission" date="2011-09" db="EMBL/GenBank/DDBJ databases">
        <authorList>
            <consortium name="US DOE Joint Genome Institute (JGI-PGF)"/>
            <person name="Lucas S."/>
            <person name="Han J."/>
            <person name="Lapidus A."/>
            <person name="Cheng J.-F."/>
            <person name="Goodwin L."/>
            <person name="Pitluck S."/>
            <person name="Peters L."/>
            <person name="Land M.L."/>
            <person name="Hauser L."/>
            <person name="Orellana R."/>
            <person name="Lovley D."/>
            <person name="Woyke T.J."/>
        </authorList>
    </citation>
    <scope>NUCLEOTIDE SEQUENCE [LARGE SCALE GENOMIC DNA]</scope>
    <source>
        <strain evidence="3 4">2ac9</strain>
    </source>
</reference>
<dbReference type="InterPro" id="IPR012337">
    <property type="entry name" value="RNaseH-like_sf"/>
</dbReference>
<dbReference type="AlphaFoldDB" id="I5B5N5"/>
<dbReference type="InterPro" id="IPR039459">
    <property type="entry name" value="RepB-like_DNA_primase_dom"/>
</dbReference>
<dbReference type="Gene3D" id="3.30.70.1790">
    <property type="entry name" value="RepB DNA-primase, N-terminal domain"/>
    <property type="match status" value="1"/>
</dbReference>
<keyword evidence="4" id="KW-1185">Reference proteome</keyword>
<dbReference type="STRING" id="879212.DespoDRAFT_02984"/>
<dbReference type="Proteomes" id="UP000005778">
    <property type="component" value="Chromosome"/>
</dbReference>
<evidence type="ECO:0000313" key="4">
    <source>
        <dbReference type="Proteomes" id="UP000005778"/>
    </source>
</evidence>
<reference evidence="3 4" key="2">
    <citation type="submission" date="2012-02" db="EMBL/GenBank/DDBJ databases">
        <title>Improved High-Quality Draft sequence of Desulfobacter postgatei 2ac9.</title>
        <authorList>
            <consortium name="US DOE Joint Genome Institute"/>
            <person name="Lucas S."/>
            <person name="Han J."/>
            <person name="Lapidus A."/>
            <person name="Cheng J.-F."/>
            <person name="Goodwin L."/>
            <person name="Pitluck S."/>
            <person name="Peters L."/>
            <person name="Ovchinnikova G."/>
            <person name="Held B."/>
            <person name="Detter J.C."/>
            <person name="Han C."/>
            <person name="Tapia R."/>
            <person name="Land M."/>
            <person name="Hauser L."/>
            <person name="Kyrpides N."/>
            <person name="Ivanova N."/>
            <person name="Pagani I."/>
            <person name="Orellana R."/>
            <person name="Lovley D."/>
            <person name="Woyke T."/>
        </authorList>
    </citation>
    <scope>NUCLEOTIDE SEQUENCE [LARGE SCALE GENOMIC DNA]</scope>
    <source>
        <strain evidence="3 4">2ac9</strain>
    </source>
</reference>
<feature type="domain" description="Integrase catalytic" evidence="2">
    <location>
        <begin position="81"/>
        <end position="247"/>
    </location>
</feature>
<gene>
    <name evidence="3" type="ORF">DespoDRAFT_02984</name>
</gene>
<evidence type="ECO:0000313" key="3">
    <source>
        <dbReference type="EMBL" id="EIM64798.1"/>
    </source>
</evidence>
<dbReference type="InterPro" id="IPR036397">
    <property type="entry name" value="RNaseH_sf"/>
</dbReference>
<protein>
    <submittedName>
        <fullName evidence="3">Integrase family protein</fullName>
    </submittedName>
</protein>
<dbReference type="HOGENOM" id="CLU_409779_0_0_7"/>
<dbReference type="Pfam" id="PF00665">
    <property type="entry name" value="rve"/>
    <property type="match status" value="1"/>
</dbReference>
<dbReference type="InterPro" id="IPR001584">
    <property type="entry name" value="Integrase_cat-core"/>
</dbReference>
<dbReference type="Pfam" id="PF16793">
    <property type="entry name" value="RepB_primase"/>
    <property type="match status" value="1"/>
</dbReference>